<sequence length="226" mass="26020">MEQLNKGIGWLQKLLSLQKKYGFFSIVKGLFLLFLSGYIVFFALNPKYLLDRMVEISTEQHDQLVTTRLSADSDIRHILSKMIFTTNADRAWLIEFHNGSKNLTTGLPFLFGSMRLEEVRDSIQNVDEDYADFSLSKYKLISKVLDDGYFYGGIEDVHKIDQRLYYKFQSNDINEIALLTLYDGEKPAGIIGLSFCNDKKMDKQLVGKYIRRSGIKIATLISQIKD</sequence>
<name>A0A108T487_BACSE</name>
<dbReference type="EMBL" id="LRGC01000016">
    <property type="protein sequence ID" value="KWR52987.1"/>
    <property type="molecule type" value="Genomic_DNA"/>
</dbReference>
<keyword evidence="1" id="KW-0472">Membrane</keyword>
<evidence type="ECO:0000313" key="2">
    <source>
        <dbReference type="EMBL" id="KWR52987.1"/>
    </source>
</evidence>
<keyword evidence="3" id="KW-1185">Reference proteome</keyword>
<reference evidence="2 3" key="1">
    <citation type="journal article" date="2016" name="BMC Genomics">
        <title>Type VI secretion systems of human gut Bacteroidales segregate into three genetic architectures, two of which are contained on mobile genetic elements.</title>
        <authorList>
            <person name="Coyne M.J."/>
            <person name="Roelofs K.G."/>
            <person name="Comstock L.E."/>
        </authorList>
    </citation>
    <scope>NUCLEOTIDE SEQUENCE [LARGE SCALE GENOMIC DNA]</scope>
    <source>
        <strain evidence="2 3">CL09T03C01</strain>
    </source>
</reference>
<dbReference type="PATRIC" id="fig|46506.5.peg.2859"/>
<protein>
    <submittedName>
        <fullName evidence="2">Uncharacterized protein</fullName>
    </submittedName>
</protein>
<feature type="transmembrane region" description="Helical" evidence="1">
    <location>
        <begin position="21"/>
        <end position="44"/>
    </location>
</feature>
<dbReference type="Proteomes" id="UP000056419">
    <property type="component" value="Unassembled WGS sequence"/>
</dbReference>
<dbReference type="RefSeq" id="WP_060386307.1">
    <property type="nucleotide sequence ID" value="NZ_JADMRQ010000021.1"/>
</dbReference>
<organism evidence="2 3">
    <name type="scientific">Bacteroides stercoris</name>
    <dbReference type="NCBI Taxonomy" id="46506"/>
    <lineage>
        <taxon>Bacteria</taxon>
        <taxon>Pseudomonadati</taxon>
        <taxon>Bacteroidota</taxon>
        <taxon>Bacteroidia</taxon>
        <taxon>Bacteroidales</taxon>
        <taxon>Bacteroidaceae</taxon>
        <taxon>Bacteroides</taxon>
    </lineage>
</organism>
<keyword evidence="1" id="KW-0812">Transmembrane</keyword>
<gene>
    <name evidence="2" type="ORF">AA415_02665</name>
</gene>
<dbReference type="STRING" id="46506.AA415_02665"/>
<proteinExistence type="predicted"/>
<evidence type="ECO:0000256" key="1">
    <source>
        <dbReference type="SAM" id="Phobius"/>
    </source>
</evidence>
<accession>A0A108T487</accession>
<evidence type="ECO:0000313" key="3">
    <source>
        <dbReference type="Proteomes" id="UP000056419"/>
    </source>
</evidence>
<keyword evidence="1" id="KW-1133">Transmembrane helix</keyword>
<dbReference type="AlphaFoldDB" id="A0A108T487"/>
<comment type="caution">
    <text evidence="2">The sequence shown here is derived from an EMBL/GenBank/DDBJ whole genome shotgun (WGS) entry which is preliminary data.</text>
</comment>